<protein>
    <submittedName>
        <fullName evidence="2">Uncharacterized protein</fullName>
    </submittedName>
</protein>
<organism evidence="2 3">
    <name type="scientific">Aphis glycines</name>
    <name type="common">Soybean aphid</name>
    <dbReference type="NCBI Taxonomy" id="307491"/>
    <lineage>
        <taxon>Eukaryota</taxon>
        <taxon>Metazoa</taxon>
        <taxon>Ecdysozoa</taxon>
        <taxon>Arthropoda</taxon>
        <taxon>Hexapoda</taxon>
        <taxon>Insecta</taxon>
        <taxon>Pterygota</taxon>
        <taxon>Neoptera</taxon>
        <taxon>Paraneoptera</taxon>
        <taxon>Hemiptera</taxon>
        <taxon>Sternorrhyncha</taxon>
        <taxon>Aphidomorpha</taxon>
        <taxon>Aphidoidea</taxon>
        <taxon>Aphididae</taxon>
        <taxon>Aphidini</taxon>
        <taxon>Aphis</taxon>
        <taxon>Aphis</taxon>
    </lineage>
</organism>
<evidence type="ECO:0000313" key="3">
    <source>
        <dbReference type="Proteomes" id="UP000475862"/>
    </source>
</evidence>
<accession>A0A6G0TL73</accession>
<keyword evidence="1" id="KW-0472">Membrane</keyword>
<gene>
    <name evidence="2" type="ORF">AGLY_008416</name>
</gene>
<dbReference type="Proteomes" id="UP000475862">
    <property type="component" value="Unassembled WGS sequence"/>
</dbReference>
<name>A0A6G0TL73_APHGL</name>
<proteinExistence type="predicted"/>
<feature type="transmembrane region" description="Helical" evidence="1">
    <location>
        <begin position="44"/>
        <end position="62"/>
    </location>
</feature>
<comment type="caution">
    <text evidence="2">The sequence shown here is derived from an EMBL/GenBank/DDBJ whole genome shotgun (WGS) entry which is preliminary data.</text>
</comment>
<evidence type="ECO:0000313" key="2">
    <source>
        <dbReference type="EMBL" id="KAE9534326.1"/>
    </source>
</evidence>
<reference evidence="2 3" key="1">
    <citation type="submission" date="2019-08" db="EMBL/GenBank/DDBJ databases">
        <title>The genome of the soybean aphid Biotype 1, its phylome, world population structure and adaptation to the North American continent.</title>
        <authorList>
            <person name="Giordano R."/>
            <person name="Donthu R.K."/>
            <person name="Hernandez A.G."/>
            <person name="Wright C.L."/>
            <person name="Zimin A.V."/>
        </authorList>
    </citation>
    <scope>NUCLEOTIDE SEQUENCE [LARGE SCALE GENOMIC DNA]</scope>
    <source>
        <tissue evidence="2">Whole aphids</tissue>
    </source>
</reference>
<evidence type="ECO:0000256" key="1">
    <source>
        <dbReference type="SAM" id="Phobius"/>
    </source>
</evidence>
<dbReference type="AlphaFoldDB" id="A0A6G0TL73"/>
<sequence>MNIKTSLYVNSFFEKIELDTTNKLLLGVGFGNDDMSFRDKSVTVLLYTFLLKFILLFEFFLVRVSTGKTFFLGPSNFDGITMSFSELEESPSLFFTGSFKCDCDEMEVIKSGFEIEISVSSFCLNFAISICCCLITVSLSPSCRLICCCSFLNLDSNTYSDLKTLPKSLKFELYVCPLPLYTTMISHTVI</sequence>
<keyword evidence="1" id="KW-0812">Transmembrane</keyword>
<keyword evidence="3" id="KW-1185">Reference proteome</keyword>
<keyword evidence="1" id="KW-1133">Transmembrane helix</keyword>
<dbReference type="EMBL" id="VYZN01000028">
    <property type="protein sequence ID" value="KAE9534326.1"/>
    <property type="molecule type" value="Genomic_DNA"/>
</dbReference>